<dbReference type="EMBL" id="NFKM01000003">
    <property type="protein sequence ID" value="OUP61463.1"/>
    <property type="molecule type" value="Genomic_DNA"/>
</dbReference>
<dbReference type="Proteomes" id="UP000195447">
    <property type="component" value="Unassembled WGS sequence"/>
</dbReference>
<sequence length="424" mass="47922">MKHTITIKNHTFSFDIGFIGILILFGLTSFFSLYNAFNLISDGSGLGYLGRQIMWYIIGFGALTIITMIQNEVIYRYIRKIYNFLLICLAYLFISSLLISVTGNTNIHLPFAPSINGSVSWFQFPIVGSFQPSEFIKIVLIIMTSQTIDIHQDKYPEQTWRNDLKLLIELAKILLPPLILIFLQPDTGLCLIICFNTLVLLMCSGIKKQYVWILAALIILFIGGFFFLYFQFPDVLSSFISAYRLQRIESWLDPESYITGSSNQLYTALLSLGSAGLTGYGLQANIIAIPEAHTDFIFAAIGQCFGLLGTTFILFICMLMDLYLCKIAYNTKNKTDRFIVIGIISMLLYQQIQNLGMIVGLLPITGITLPLISYGGSSILSYFIAFGIIMNISPLSKNNIEIHPPKFKKFKKIKRTKKSRLSFR</sequence>
<dbReference type="GO" id="GO:0008360">
    <property type="term" value="P:regulation of cell shape"/>
    <property type="evidence" value="ECO:0007669"/>
    <property type="project" value="UniProtKB-KW"/>
</dbReference>
<dbReference type="AlphaFoldDB" id="A0A1Y4LXZ0"/>
<proteinExistence type="predicted"/>
<dbReference type="GO" id="GO:0005886">
    <property type="term" value="C:plasma membrane"/>
    <property type="evidence" value="ECO:0007669"/>
    <property type="project" value="TreeGrafter"/>
</dbReference>
<organism evidence="7 8">
    <name type="scientific">Faecalitalea cylindroides</name>
    <dbReference type="NCBI Taxonomy" id="39483"/>
    <lineage>
        <taxon>Bacteria</taxon>
        <taxon>Bacillati</taxon>
        <taxon>Bacillota</taxon>
        <taxon>Erysipelotrichia</taxon>
        <taxon>Erysipelotrichales</taxon>
        <taxon>Erysipelotrichaceae</taxon>
        <taxon>Faecalitalea</taxon>
    </lineage>
</organism>
<feature type="transmembrane region" description="Helical" evidence="6">
    <location>
        <begin position="338"/>
        <end position="365"/>
    </location>
</feature>
<dbReference type="RefSeq" id="WP_087158247.1">
    <property type="nucleotide sequence ID" value="NZ_NFKM01000003.1"/>
</dbReference>
<dbReference type="GO" id="GO:0015648">
    <property type="term" value="F:lipid-linked peptidoglycan transporter activity"/>
    <property type="evidence" value="ECO:0007669"/>
    <property type="project" value="TreeGrafter"/>
</dbReference>
<feature type="transmembrane region" description="Helical" evidence="6">
    <location>
        <begin position="53"/>
        <end position="69"/>
    </location>
</feature>
<feature type="transmembrane region" description="Helical" evidence="6">
    <location>
        <begin position="210"/>
        <end position="230"/>
    </location>
</feature>
<evidence type="ECO:0000313" key="8">
    <source>
        <dbReference type="Proteomes" id="UP000195447"/>
    </source>
</evidence>
<comment type="subcellular location">
    <subcellularLocation>
        <location evidence="1">Membrane</location>
        <topology evidence="1">Multi-pass membrane protein</topology>
    </subcellularLocation>
</comment>
<gene>
    <name evidence="7" type="ORF">B5F14_02415</name>
</gene>
<feature type="transmembrane region" description="Helical" evidence="6">
    <location>
        <begin position="371"/>
        <end position="392"/>
    </location>
</feature>
<evidence type="ECO:0000256" key="6">
    <source>
        <dbReference type="SAM" id="Phobius"/>
    </source>
</evidence>
<accession>A0A1Y4LXZ0</accession>
<dbReference type="GO" id="GO:0032153">
    <property type="term" value="C:cell division site"/>
    <property type="evidence" value="ECO:0007669"/>
    <property type="project" value="TreeGrafter"/>
</dbReference>
<keyword evidence="2 6" id="KW-0812">Transmembrane</keyword>
<keyword evidence="8" id="KW-1185">Reference proteome</keyword>
<name>A0A1Y4LXZ0_9FIRM</name>
<dbReference type="PANTHER" id="PTHR30474:SF1">
    <property type="entry name" value="PEPTIDOGLYCAN GLYCOSYLTRANSFERASE MRDB"/>
    <property type="match status" value="1"/>
</dbReference>
<dbReference type="PANTHER" id="PTHR30474">
    <property type="entry name" value="CELL CYCLE PROTEIN"/>
    <property type="match status" value="1"/>
</dbReference>
<dbReference type="InterPro" id="IPR001182">
    <property type="entry name" value="FtsW/RodA"/>
</dbReference>
<evidence type="ECO:0000256" key="3">
    <source>
        <dbReference type="ARBA" id="ARBA00022960"/>
    </source>
</evidence>
<feature type="transmembrane region" description="Helical" evidence="6">
    <location>
        <begin position="12"/>
        <end position="33"/>
    </location>
</feature>
<keyword evidence="5 6" id="KW-0472">Membrane</keyword>
<evidence type="ECO:0000256" key="2">
    <source>
        <dbReference type="ARBA" id="ARBA00022692"/>
    </source>
</evidence>
<keyword evidence="4 6" id="KW-1133">Transmembrane helix</keyword>
<protein>
    <recommendedName>
        <fullName evidence="9">FtsW/RodA/SpoVE family cell cycle protein</fullName>
    </recommendedName>
</protein>
<feature type="transmembrane region" description="Helical" evidence="6">
    <location>
        <begin position="81"/>
        <end position="101"/>
    </location>
</feature>
<keyword evidence="3" id="KW-0133">Cell shape</keyword>
<comment type="caution">
    <text evidence="7">The sequence shown here is derived from an EMBL/GenBank/DDBJ whole genome shotgun (WGS) entry which is preliminary data.</text>
</comment>
<dbReference type="PROSITE" id="PS00428">
    <property type="entry name" value="FTSW_RODA_SPOVE"/>
    <property type="match status" value="1"/>
</dbReference>
<evidence type="ECO:0000256" key="5">
    <source>
        <dbReference type="ARBA" id="ARBA00023136"/>
    </source>
</evidence>
<evidence type="ECO:0008006" key="9">
    <source>
        <dbReference type="Google" id="ProtNLM"/>
    </source>
</evidence>
<feature type="transmembrane region" description="Helical" evidence="6">
    <location>
        <begin position="178"/>
        <end position="203"/>
    </location>
</feature>
<evidence type="ECO:0000256" key="1">
    <source>
        <dbReference type="ARBA" id="ARBA00004141"/>
    </source>
</evidence>
<dbReference type="Pfam" id="PF01098">
    <property type="entry name" value="FTSW_RODA_SPOVE"/>
    <property type="match status" value="1"/>
</dbReference>
<evidence type="ECO:0000313" key="7">
    <source>
        <dbReference type="EMBL" id="OUP61463.1"/>
    </source>
</evidence>
<feature type="transmembrane region" description="Helical" evidence="6">
    <location>
        <begin position="296"/>
        <end position="317"/>
    </location>
</feature>
<dbReference type="InterPro" id="IPR018365">
    <property type="entry name" value="Cell_cycle_FtsW-rel_CS"/>
</dbReference>
<evidence type="ECO:0000256" key="4">
    <source>
        <dbReference type="ARBA" id="ARBA00022989"/>
    </source>
</evidence>
<dbReference type="GO" id="GO:0051301">
    <property type="term" value="P:cell division"/>
    <property type="evidence" value="ECO:0007669"/>
    <property type="project" value="InterPro"/>
</dbReference>
<reference evidence="8" key="1">
    <citation type="submission" date="2017-04" db="EMBL/GenBank/DDBJ databases">
        <title>Function of individual gut microbiota members based on whole genome sequencing of pure cultures obtained from chicken caecum.</title>
        <authorList>
            <person name="Medvecky M."/>
            <person name="Cejkova D."/>
            <person name="Polansky O."/>
            <person name="Karasova D."/>
            <person name="Kubasova T."/>
            <person name="Cizek A."/>
            <person name="Rychlik I."/>
        </authorList>
    </citation>
    <scope>NUCLEOTIDE SEQUENCE [LARGE SCALE GENOMIC DNA]</scope>
    <source>
        <strain evidence="8">An178</strain>
    </source>
</reference>